<reference evidence="2 3" key="1">
    <citation type="journal article" date="2024" name="Plant J.">
        <title>Genome sequences and population genomics reveal climatic adaptation and genomic divergence between two closely related sweetgum species.</title>
        <authorList>
            <person name="Xu W.Q."/>
            <person name="Ren C.Q."/>
            <person name="Zhang X.Y."/>
            <person name="Comes H.P."/>
            <person name="Liu X.H."/>
            <person name="Li Y.G."/>
            <person name="Kettle C.J."/>
            <person name="Jalonen R."/>
            <person name="Gaisberger H."/>
            <person name="Ma Y.Z."/>
            <person name="Qiu Y.X."/>
        </authorList>
    </citation>
    <scope>NUCLEOTIDE SEQUENCE [LARGE SCALE GENOMIC DNA]</scope>
    <source>
        <strain evidence="2">Hangzhou</strain>
    </source>
</reference>
<keyword evidence="3" id="KW-1185">Reference proteome</keyword>
<dbReference type="Proteomes" id="UP001415857">
    <property type="component" value="Unassembled WGS sequence"/>
</dbReference>
<evidence type="ECO:0000256" key="1">
    <source>
        <dbReference type="SAM" id="MobiDB-lite"/>
    </source>
</evidence>
<feature type="compositionally biased region" description="Polar residues" evidence="1">
    <location>
        <begin position="75"/>
        <end position="87"/>
    </location>
</feature>
<dbReference type="PANTHER" id="PTHR36757">
    <property type="entry name" value="BNAANNG22500D PROTEIN"/>
    <property type="match status" value="1"/>
</dbReference>
<dbReference type="PANTHER" id="PTHR36757:SF1">
    <property type="entry name" value="GENOME ASSEMBLY, CHROMOSOME: A04"/>
    <property type="match status" value="1"/>
</dbReference>
<organism evidence="2 3">
    <name type="scientific">Liquidambar formosana</name>
    <name type="common">Formosan gum</name>
    <dbReference type="NCBI Taxonomy" id="63359"/>
    <lineage>
        <taxon>Eukaryota</taxon>
        <taxon>Viridiplantae</taxon>
        <taxon>Streptophyta</taxon>
        <taxon>Embryophyta</taxon>
        <taxon>Tracheophyta</taxon>
        <taxon>Spermatophyta</taxon>
        <taxon>Magnoliopsida</taxon>
        <taxon>eudicotyledons</taxon>
        <taxon>Gunneridae</taxon>
        <taxon>Pentapetalae</taxon>
        <taxon>Saxifragales</taxon>
        <taxon>Altingiaceae</taxon>
        <taxon>Liquidambar</taxon>
    </lineage>
</organism>
<name>A0AAP0NF66_LIQFO</name>
<evidence type="ECO:0000313" key="2">
    <source>
        <dbReference type="EMBL" id="KAK9271643.1"/>
    </source>
</evidence>
<feature type="compositionally biased region" description="Basic and acidic residues" evidence="1">
    <location>
        <begin position="16"/>
        <end position="43"/>
    </location>
</feature>
<feature type="compositionally biased region" description="Polar residues" evidence="1">
    <location>
        <begin position="102"/>
        <end position="117"/>
    </location>
</feature>
<sequence>MDQSTPLPPPSLHENGTTRRENSKTESSKDDKMVGCEAEDQKQSSKSFWRFKRSSSLNCGSGYGPSLCPLPLLSRSNSTGSASSVKRSSLAKDGHNQKQHPQKNSVKPSQSWFSGSCQKPPLKKGYGAYGNGVHINPVLHVPSASLFGFGSIFSNGRDKNKKK</sequence>
<accession>A0AAP0NF66</accession>
<dbReference type="EMBL" id="JBBPBK010000013">
    <property type="protein sequence ID" value="KAK9271643.1"/>
    <property type="molecule type" value="Genomic_DNA"/>
</dbReference>
<feature type="compositionally biased region" description="Pro residues" evidence="1">
    <location>
        <begin position="1"/>
        <end position="11"/>
    </location>
</feature>
<evidence type="ECO:0000313" key="3">
    <source>
        <dbReference type="Proteomes" id="UP001415857"/>
    </source>
</evidence>
<proteinExistence type="predicted"/>
<dbReference type="AlphaFoldDB" id="A0AAP0NF66"/>
<gene>
    <name evidence="2" type="ORF">L1049_002006</name>
</gene>
<protein>
    <submittedName>
        <fullName evidence="2">Uncharacterized protein</fullName>
    </submittedName>
</protein>
<comment type="caution">
    <text evidence="2">The sequence shown here is derived from an EMBL/GenBank/DDBJ whole genome shotgun (WGS) entry which is preliminary data.</text>
</comment>
<feature type="region of interest" description="Disordered" evidence="1">
    <location>
        <begin position="70"/>
        <end position="118"/>
    </location>
</feature>
<feature type="region of interest" description="Disordered" evidence="1">
    <location>
        <begin position="1"/>
        <end position="48"/>
    </location>
</feature>